<dbReference type="EMBL" id="JADXDR010000137">
    <property type="protein sequence ID" value="KAI7838055.1"/>
    <property type="molecule type" value="Genomic_DNA"/>
</dbReference>
<comment type="caution">
    <text evidence="3">The sequence shown here is derived from an EMBL/GenBank/DDBJ whole genome shotgun (WGS) entry which is preliminary data.</text>
</comment>
<evidence type="ECO:0000256" key="2">
    <source>
        <dbReference type="SAM" id="Phobius"/>
    </source>
</evidence>
<proteinExistence type="predicted"/>
<feature type="transmembrane region" description="Helical" evidence="2">
    <location>
        <begin position="106"/>
        <end position="126"/>
    </location>
</feature>
<keyword evidence="4" id="KW-1185">Reference proteome</keyword>
<feature type="transmembrane region" description="Helical" evidence="2">
    <location>
        <begin position="335"/>
        <end position="355"/>
    </location>
</feature>
<dbReference type="AlphaFoldDB" id="A0AAD5H2R7"/>
<feature type="transmembrane region" description="Helical" evidence="2">
    <location>
        <begin position="169"/>
        <end position="192"/>
    </location>
</feature>
<feature type="region of interest" description="Disordered" evidence="1">
    <location>
        <begin position="1"/>
        <end position="61"/>
    </location>
</feature>
<accession>A0AAD5H2R7</accession>
<evidence type="ECO:0000256" key="1">
    <source>
        <dbReference type="SAM" id="MobiDB-lite"/>
    </source>
</evidence>
<keyword evidence="2" id="KW-1133">Transmembrane helix</keyword>
<feature type="transmembrane region" description="Helical" evidence="2">
    <location>
        <begin position="68"/>
        <end position="86"/>
    </location>
</feature>
<organism evidence="3 4">
    <name type="scientific">Chlorella ohadii</name>
    <dbReference type="NCBI Taxonomy" id="2649997"/>
    <lineage>
        <taxon>Eukaryota</taxon>
        <taxon>Viridiplantae</taxon>
        <taxon>Chlorophyta</taxon>
        <taxon>core chlorophytes</taxon>
        <taxon>Trebouxiophyceae</taxon>
        <taxon>Chlorellales</taxon>
        <taxon>Chlorellaceae</taxon>
        <taxon>Chlorella clade</taxon>
        <taxon>Chlorella</taxon>
    </lineage>
</organism>
<reference evidence="3" key="1">
    <citation type="submission" date="2020-11" db="EMBL/GenBank/DDBJ databases">
        <title>Chlorella ohadii genome sequencing and assembly.</title>
        <authorList>
            <person name="Murik O."/>
            <person name="Treves H."/>
            <person name="Kedem I."/>
            <person name="Shotland Y."/>
            <person name="Kaplan A."/>
        </authorList>
    </citation>
    <scope>NUCLEOTIDE SEQUENCE</scope>
    <source>
        <strain evidence="3">1</strain>
    </source>
</reference>
<feature type="transmembrane region" description="Helical" evidence="2">
    <location>
        <begin position="304"/>
        <end position="323"/>
    </location>
</feature>
<evidence type="ECO:0000313" key="4">
    <source>
        <dbReference type="Proteomes" id="UP001205105"/>
    </source>
</evidence>
<keyword evidence="2" id="KW-0812">Transmembrane</keyword>
<protein>
    <submittedName>
        <fullName evidence="3">Uncharacterized protein</fullName>
    </submittedName>
</protein>
<name>A0AAD5H2R7_9CHLO</name>
<sequence length="366" mass="38143">MVETRSGRSVEPGDSPRGGSPERPARKDTATTGGQGAGTPRRRRPGGAARGEAAEPSGSTQLTTSQSYTLLALELLVFALPCIFSPKLAARAAFGSAANPPEDQHTHVLGLLASGLLAASAAAFALEECARRGQAYLLTFTADTLKLGLVAFAAMNIVLQFYYPRTLTAAAAIASSVAMCLLAALPASQLLVAPEDRARVWNDFRRLPGDLLSGTWLRRSSLPGALYMLLTIAFPAAGLAYFVAPNTTLYHTFGYIYGKSTAMVWKGIGAGLVTILPAITYTLKDKAENELLGRSIARTLNLGLMAASIGHLLVLGTVLNHGIGGFMLPAVTATWGTALLASMAGLAAPEVAAIAEQTAEAARSMD</sequence>
<feature type="transmembrane region" description="Helical" evidence="2">
    <location>
        <begin position="264"/>
        <end position="283"/>
    </location>
</feature>
<feature type="transmembrane region" description="Helical" evidence="2">
    <location>
        <begin position="225"/>
        <end position="244"/>
    </location>
</feature>
<feature type="compositionally biased region" description="Low complexity" evidence="1">
    <location>
        <begin position="46"/>
        <end position="61"/>
    </location>
</feature>
<evidence type="ECO:0000313" key="3">
    <source>
        <dbReference type="EMBL" id="KAI7838055.1"/>
    </source>
</evidence>
<keyword evidence="2" id="KW-0472">Membrane</keyword>
<gene>
    <name evidence="3" type="ORF">COHA_008138</name>
</gene>
<dbReference type="Proteomes" id="UP001205105">
    <property type="component" value="Unassembled WGS sequence"/>
</dbReference>